<dbReference type="GO" id="GO:0016788">
    <property type="term" value="F:hydrolase activity, acting on ester bonds"/>
    <property type="evidence" value="ECO:0007669"/>
    <property type="project" value="InterPro"/>
</dbReference>
<dbReference type="SUPFAM" id="SSF52266">
    <property type="entry name" value="SGNH hydrolase"/>
    <property type="match status" value="1"/>
</dbReference>
<dbReference type="InterPro" id="IPR051058">
    <property type="entry name" value="GDSL_Est/Lipase"/>
</dbReference>
<dbReference type="OrthoDB" id="1600564at2759"/>
<dbReference type="Gene3D" id="3.40.50.1110">
    <property type="entry name" value="SGNH hydrolase"/>
    <property type="match status" value="1"/>
</dbReference>
<feature type="chain" id="PRO_5001639014" evidence="4">
    <location>
        <begin position="20"/>
        <end position="356"/>
    </location>
</feature>
<dbReference type="InterPro" id="IPR001087">
    <property type="entry name" value="GDSL"/>
</dbReference>
<evidence type="ECO:0000256" key="2">
    <source>
        <dbReference type="ARBA" id="ARBA00022801"/>
    </source>
</evidence>
<keyword evidence="3" id="KW-0442">Lipid degradation</keyword>
<organism evidence="5 6">
    <name type="scientific">Jatropha curcas</name>
    <name type="common">Barbados nut</name>
    <dbReference type="NCBI Taxonomy" id="180498"/>
    <lineage>
        <taxon>Eukaryota</taxon>
        <taxon>Viridiplantae</taxon>
        <taxon>Streptophyta</taxon>
        <taxon>Embryophyta</taxon>
        <taxon>Tracheophyta</taxon>
        <taxon>Spermatophyta</taxon>
        <taxon>Magnoliopsida</taxon>
        <taxon>eudicotyledons</taxon>
        <taxon>Gunneridae</taxon>
        <taxon>Pentapetalae</taxon>
        <taxon>rosids</taxon>
        <taxon>fabids</taxon>
        <taxon>Malpighiales</taxon>
        <taxon>Euphorbiaceae</taxon>
        <taxon>Crotonoideae</taxon>
        <taxon>Jatropheae</taxon>
        <taxon>Jatropha</taxon>
    </lineage>
</organism>
<dbReference type="InterPro" id="IPR035669">
    <property type="entry name" value="SGNH_plant_lipase-like"/>
</dbReference>
<sequence length="356" mass="39633">MKMICQVSFLYLLLNICSAKDVPACFIFGDSLYDVGNNFYLKTLAKPYFPNGIDFFGNKYGVPSGRYTNEQELGLKILTPPYLAPTATGDVLLKGINYASSGAGIFNSSGQLYGERISLDQQISYFAKTRKEIIAKIGAQAAKELLNNAIYFVGIGSNDMLLNKEKDRSHTPKSVDTLYQPLLSTFTSQLAKLYSLDARKFVVANVPVLGCLPFLRDASPLIFDGCNPNVNQLIRAFNGKMKIMLEELTTNLIGSNYIYANTYAMTEDIVRNYISYGFEIVDEACCHLGGLHGGLIPCVRGSLVCQDRTKYVYWDAFHYTETAQLIMAKHMMDGGTNYMSPFNVRQLSNSSFGQRK</sequence>
<comment type="similarity">
    <text evidence="1">Belongs to the 'GDSL' lipolytic enzyme family.</text>
</comment>
<feature type="signal peptide" evidence="4">
    <location>
        <begin position="1"/>
        <end position="19"/>
    </location>
</feature>
<keyword evidence="6" id="KW-1185">Reference proteome</keyword>
<evidence type="ECO:0000256" key="3">
    <source>
        <dbReference type="ARBA" id="ARBA00022963"/>
    </source>
</evidence>
<dbReference type="CDD" id="cd01837">
    <property type="entry name" value="SGNH_plant_lipase_like"/>
    <property type="match status" value="1"/>
</dbReference>
<accession>A0A067JVA2</accession>
<reference evidence="5 6" key="1">
    <citation type="journal article" date="2014" name="PLoS ONE">
        <title>Global Analysis of Gene Expression Profiles in Physic Nut (Jatropha curcas L.) Seedlings Exposed to Salt Stress.</title>
        <authorList>
            <person name="Zhang L."/>
            <person name="Zhang C."/>
            <person name="Wu P."/>
            <person name="Chen Y."/>
            <person name="Li M."/>
            <person name="Jiang H."/>
            <person name="Wu G."/>
        </authorList>
    </citation>
    <scope>NUCLEOTIDE SEQUENCE [LARGE SCALE GENOMIC DNA]</scope>
    <source>
        <strain evidence="6">cv. GZQX0401</strain>
        <tissue evidence="5">Young leaves</tissue>
    </source>
</reference>
<evidence type="ECO:0000313" key="6">
    <source>
        <dbReference type="Proteomes" id="UP000027138"/>
    </source>
</evidence>
<dbReference type="GO" id="GO:0016042">
    <property type="term" value="P:lipid catabolic process"/>
    <property type="evidence" value="ECO:0007669"/>
    <property type="project" value="UniProtKB-KW"/>
</dbReference>
<evidence type="ECO:0000256" key="1">
    <source>
        <dbReference type="ARBA" id="ARBA00008668"/>
    </source>
</evidence>
<keyword evidence="4" id="KW-0732">Signal</keyword>
<evidence type="ECO:0000256" key="4">
    <source>
        <dbReference type="SAM" id="SignalP"/>
    </source>
</evidence>
<protein>
    <submittedName>
        <fullName evidence="5">Uncharacterized protein</fullName>
    </submittedName>
</protein>
<dbReference type="PANTHER" id="PTHR45648">
    <property type="entry name" value="GDSL LIPASE/ACYLHYDROLASE FAMILY PROTEIN (AFU_ORTHOLOGUE AFUA_4G14700)"/>
    <property type="match status" value="1"/>
</dbReference>
<dbReference type="InterPro" id="IPR036514">
    <property type="entry name" value="SGNH_hydro_sf"/>
</dbReference>
<dbReference type="Pfam" id="PF00657">
    <property type="entry name" value="Lipase_GDSL"/>
    <property type="match status" value="1"/>
</dbReference>
<gene>
    <name evidence="5" type="ORF">JCGZ_18986</name>
</gene>
<keyword evidence="2" id="KW-0378">Hydrolase</keyword>
<keyword evidence="3" id="KW-0443">Lipid metabolism</keyword>
<dbReference type="AlphaFoldDB" id="A0A067JVA2"/>
<dbReference type="EMBL" id="KK914794">
    <property type="protein sequence ID" value="KDP27906.1"/>
    <property type="molecule type" value="Genomic_DNA"/>
</dbReference>
<proteinExistence type="inferred from homology"/>
<name>A0A067JVA2_JATCU</name>
<dbReference type="Proteomes" id="UP000027138">
    <property type="component" value="Unassembled WGS sequence"/>
</dbReference>
<evidence type="ECO:0000313" key="5">
    <source>
        <dbReference type="EMBL" id="KDP27906.1"/>
    </source>
</evidence>
<dbReference type="PANTHER" id="PTHR45648:SF9">
    <property type="entry name" value="PROLINE-RICH PROTEIN APG, PUTATIVE-RELATED"/>
    <property type="match status" value="1"/>
</dbReference>